<comment type="caution">
    <text evidence="1">The sequence shown here is derived from an EMBL/GenBank/DDBJ whole genome shotgun (WGS) entry which is preliminary data.</text>
</comment>
<dbReference type="Proteomes" id="UP001062846">
    <property type="component" value="Chromosome 4"/>
</dbReference>
<name>A0ACC0P5Q2_RHOML</name>
<evidence type="ECO:0000313" key="1">
    <source>
        <dbReference type="EMBL" id="KAI8560805.1"/>
    </source>
</evidence>
<reference evidence="1" key="1">
    <citation type="submission" date="2022-02" db="EMBL/GenBank/DDBJ databases">
        <title>Plant Genome Project.</title>
        <authorList>
            <person name="Zhang R.-G."/>
        </authorList>
    </citation>
    <scope>NUCLEOTIDE SEQUENCE</scope>
    <source>
        <strain evidence="1">AT1</strain>
    </source>
</reference>
<keyword evidence="2" id="KW-1185">Reference proteome</keyword>
<proteinExistence type="predicted"/>
<gene>
    <name evidence="1" type="ORF">RHMOL_Rhmol04G0284500</name>
</gene>
<accession>A0ACC0P5Q2</accession>
<protein>
    <submittedName>
        <fullName evidence="1">Uncharacterized protein</fullName>
    </submittedName>
</protein>
<dbReference type="EMBL" id="CM046391">
    <property type="protein sequence ID" value="KAI8560805.1"/>
    <property type="molecule type" value="Genomic_DNA"/>
</dbReference>
<sequence>MDFNRLLFFEHARKIAEAENEKNPLGAEVPIQVNKNLAFTDGMRVIESAKVSMHAVMFQAQQPALHRNQAV</sequence>
<evidence type="ECO:0000313" key="2">
    <source>
        <dbReference type="Proteomes" id="UP001062846"/>
    </source>
</evidence>
<organism evidence="1 2">
    <name type="scientific">Rhododendron molle</name>
    <name type="common">Chinese azalea</name>
    <name type="synonym">Azalea mollis</name>
    <dbReference type="NCBI Taxonomy" id="49168"/>
    <lineage>
        <taxon>Eukaryota</taxon>
        <taxon>Viridiplantae</taxon>
        <taxon>Streptophyta</taxon>
        <taxon>Embryophyta</taxon>
        <taxon>Tracheophyta</taxon>
        <taxon>Spermatophyta</taxon>
        <taxon>Magnoliopsida</taxon>
        <taxon>eudicotyledons</taxon>
        <taxon>Gunneridae</taxon>
        <taxon>Pentapetalae</taxon>
        <taxon>asterids</taxon>
        <taxon>Ericales</taxon>
        <taxon>Ericaceae</taxon>
        <taxon>Ericoideae</taxon>
        <taxon>Rhodoreae</taxon>
        <taxon>Rhododendron</taxon>
    </lineage>
</organism>